<dbReference type="STRING" id="1356854.N007_17020"/>
<dbReference type="CDD" id="cd02440">
    <property type="entry name" value="AdoMet_MTases"/>
    <property type="match status" value="1"/>
</dbReference>
<name>T0BBK1_ALIAG</name>
<protein>
    <submittedName>
        <fullName evidence="2">Class I SAM-dependent methyltransferase</fullName>
    </submittedName>
</protein>
<dbReference type="SUPFAM" id="SSF53335">
    <property type="entry name" value="S-adenosyl-L-methionine-dependent methyltransferases"/>
    <property type="match status" value="1"/>
</dbReference>
<dbReference type="KEGG" id="aaco:K1I37_13840"/>
<accession>A0A9E6ZP11</accession>
<dbReference type="eggNOG" id="COG2226">
    <property type="taxonomic scope" value="Bacteria"/>
</dbReference>
<keyword evidence="2" id="KW-0489">Methyltransferase</keyword>
<dbReference type="RefSeq" id="WP_021298537.1">
    <property type="nucleotide sequence ID" value="NZ_AURB01000194.1"/>
</dbReference>
<dbReference type="Proteomes" id="UP000829401">
    <property type="component" value="Chromosome"/>
</dbReference>
<sequence>MEEIVTAIEPISGESGVELGVGTGNLAGRFLARGCVMAGVDQSTQMLRRCRRKFPELDIKLGNLLTAPFFSGIFDFAVSSYALHHLSPDQQLIALREMDRLLKPKGRLAIADVMFVDAAHRKAHEATLSATGCHAAQATIEQHHFADRTVLVTWLINRGYQVEAYQLSTWTHLMFARKGAL</sequence>
<dbReference type="InterPro" id="IPR050508">
    <property type="entry name" value="Methyltransf_Superfamily"/>
</dbReference>
<dbReference type="InterPro" id="IPR029063">
    <property type="entry name" value="SAM-dependent_MTases_sf"/>
</dbReference>
<gene>
    <name evidence="2" type="ORF">K1I37_13840</name>
</gene>
<accession>T0BBK1</accession>
<dbReference type="OrthoDB" id="465705at2"/>
<evidence type="ECO:0000313" key="3">
    <source>
        <dbReference type="Proteomes" id="UP000829401"/>
    </source>
</evidence>
<dbReference type="PANTHER" id="PTHR42912">
    <property type="entry name" value="METHYLTRANSFERASE"/>
    <property type="match status" value="1"/>
</dbReference>
<evidence type="ECO:0000259" key="1">
    <source>
        <dbReference type="Pfam" id="PF08241"/>
    </source>
</evidence>
<evidence type="ECO:0000313" key="2">
    <source>
        <dbReference type="EMBL" id="UNO47765.1"/>
    </source>
</evidence>
<organism evidence="2 3">
    <name type="scientific">Alicyclobacillus acidoterrestris (strain ATCC 49025 / DSM 3922 / CIP 106132 / NCIMB 13137 / GD3B)</name>
    <dbReference type="NCBI Taxonomy" id="1356854"/>
    <lineage>
        <taxon>Bacteria</taxon>
        <taxon>Bacillati</taxon>
        <taxon>Bacillota</taxon>
        <taxon>Bacilli</taxon>
        <taxon>Bacillales</taxon>
        <taxon>Alicyclobacillaceae</taxon>
        <taxon>Alicyclobacillus</taxon>
    </lineage>
</organism>
<dbReference type="Pfam" id="PF08241">
    <property type="entry name" value="Methyltransf_11"/>
    <property type="match status" value="1"/>
</dbReference>
<dbReference type="GO" id="GO:0008757">
    <property type="term" value="F:S-adenosylmethionine-dependent methyltransferase activity"/>
    <property type="evidence" value="ECO:0007669"/>
    <property type="project" value="InterPro"/>
</dbReference>
<dbReference type="EMBL" id="CP080467">
    <property type="protein sequence ID" value="UNO47765.1"/>
    <property type="molecule type" value="Genomic_DNA"/>
</dbReference>
<reference evidence="3" key="1">
    <citation type="journal article" date="2022" name="G3 (Bethesda)">
        <title>Unveiling the complete genome sequence of Alicyclobacillus acidoterrestris DSM 3922T, a taint-producing strain.</title>
        <authorList>
            <person name="Leonardo I.C."/>
            <person name="Barreto Crespo M.T."/>
            <person name="Gaspar F.B."/>
        </authorList>
    </citation>
    <scope>NUCLEOTIDE SEQUENCE [LARGE SCALE GENOMIC DNA]</scope>
    <source>
        <strain evidence="3">DSM 3922</strain>
    </source>
</reference>
<dbReference type="InterPro" id="IPR013216">
    <property type="entry name" value="Methyltransf_11"/>
</dbReference>
<dbReference type="AlphaFoldDB" id="T0BBK1"/>
<proteinExistence type="predicted"/>
<dbReference type="Gene3D" id="3.40.50.150">
    <property type="entry name" value="Vaccinia Virus protein VP39"/>
    <property type="match status" value="1"/>
</dbReference>
<dbReference type="GO" id="GO:0032259">
    <property type="term" value="P:methylation"/>
    <property type="evidence" value="ECO:0007669"/>
    <property type="project" value="UniProtKB-KW"/>
</dbReference>
<dbReference type="PANTHER" id="PTHR42912:SF83">
    <property type="entry name" value="METHYLTRANSFERASE TYPE 11 DOMAIN-CONTAINING PROTEIN"/>
    <property type="match status" value="1"/>
</dbReference>
<feature type="domain" description="Methyltransferase type 11" evidence="1">
    <location>
        <begin position="18"/>
        <end position="110"/>
    </location>
</feature>
<keyword evidence="3" id="KW-1185">Reference proteome</keyword>
<keyword evidence="2" id="KW-0808">Transferase</keyword>